<accession>A0ABT1TZG6</accession>
<evidence type="ECO:0000313" key="3">
    <source>
        <dbReference type="Proteomes" id="UP001524586"/>
    </source>
</evidence>
<name>A0ABT1TZG6_9GAMM</name>
<proteinExistence type="predicted"/>
<dbReference type="Proteomes" id="UP001524586">
    <property type="component" value="Unassembled WGS sequence"/>
</dbReference>
<comment type="caution">
    <text evidence="2">The sequence shown here is derived from an EMBL/GenBank/DDBJ whole genome shotgun (WGS) entry which is preliminary data.</text>
</comment>
<keyword evidence="1" id="KW-1133">Transmembrane helix</keyword>
<feature type="transmembrane region" description="Helical" evidence="1">
    <location>
        <begin position="23"/>
        <end position="42"/>
    </location>
</feature>
<keyword evidence="1" id="KW-0812">Transmembrane</keyword>
<evidence type="ECO:0000256" key="1">
    <source>
        <dbReference type="SAM" id="Phobius"/>
    </source>
</evidence>
<dbReference type="RefSeq" id="WP_256613274.1">
    <property type="nucleotide sequence ID" value="NZ_JANIBK010000002.1"/>
</dbReference>
<dbReference type="InterPro" id="IPR025489">
    <property type="entry name" value="DUF4381"/>
</dbReference>
<protein>
    <submittedName>
        <fullName evidence="2">DUF4381 domain-containing protein</fullName>
    </submittedName>
</protein>
<reference evidence="2 3" key="1">
    <citation type="submission" date="2022-07" db="EMBL/GenBank/DDBJ databases">
        <title>Methylomonas rivi sp. nov., Methylomonas rosea sp. nov., Methylomonas aureus sp. nov. and Methylomonas subterranea sp. nov., four novel methanotrophs isolated from a freshwater creek and the deep terrestrial subsurface.</title>
        <authorList>
            <person name="Abin C."/>
            <person name="Sankaranarayanan K."/>
            <person name="Garner C."/>
            <person name="Sindelar R."/>
            <person name="Kotary K."/>
            <person name="Garner R."/>
            <person name="Barclay S."/>
            <person name="Lawson P."/>
            <person name="Krumholz L."/>
        </authorList>
    </citation>
    <scope>NUCLEOTIDE SEQUENCE [LARGE SCALE GENOMIC DNA]</scope>
    <source>
        <strain evidence="2 3">WSC-6</strain>
    </source>
</reference>
<keyword evidence="3" id="KW-1185">Reference proteome</keyword>
<gene>
    <name evidence="2" type="ORF">NP596_00675</name>
</gene>
<evidence type="ECO:0000313" key="2">
    <source>
        <dbReference type="EMBL" id="MCQ8126953.1"/>
    </source>
</evidence>
<organism evidence="2 3">
    <name type="scientific">Methylomonas rivi</name>
    <dbReference type="NCBI Taxonomy" id="2952226"/>
    <lineage>
        <taxon>Bacteria</taxon>
        <taxon>Pseudomonadati</taxon>
        <taxon>Pseudomonadota</taxon>
        <taxon>Gammaproteobacteria</taxon>
        <taxon>Methylococcales</taxon>
        <taxon>Methylococcaceae</taxon>
        <taxon>Methylomonas</taxon>
    </lineage>
</organism>
<dbReference type="EMBL" id="JANIBK010000002">
    <property type="protein sequence ID" value="MCQ8126953.1"/>
    <property type="molecule type" value="Genomic_DNA"/>
</dbReference>
<sequence length="154" mass="17240">MEPLPLKDIHLPETIGWWPPAPGWWLAAVLLVLSMLAVRYAYRRLTRKTAINRAQTLLKQLRQHPGDPLQTLTAVSALLRRAAISTDTRGGVAGLRGQAWLDYLDSKLPDTPFSRGAGRCLADAHYRPTAPEHIDLEALFALCERWLKQQGKPS</sequence>
<dbReference type="Pfam" id="PF14316">
    <property type="entry name" value="DUF4381"/>
    <property type="match status" value="1"/>
</dbReference>
<keyword evidence="1" id="KW-0472">Membrane</keyword>